<proteinExistence type="inferred from homology"/>
<accession>A0A4R1H9R1</accession>
<dbReference type="InterPro" id="IPR018193">
    <property type="entry name" value="Glyc_kinase_flavodox-like_fold"/>
</dbReference>
<dbReference type="Proteomes" id="UP000295707">
    <property type="component" value="Unassembled WGS sequence"/>
</dbReference>
<sequence length="375" mass="38085">MKIVIAPNALKGSLSAAQAAEALAAGCRQAAPQAELVVLPVADGGDGLVAVLTQALKAAPKTLRVSGPLGQPVEADWLYCDEHHRAVIETAAAAGLALLDPQELAPMTANTRGVGELILAALDAGAQRILLGIGGSATSDGGMGMAQALGVVFRDREGRIVEAGGSHLTEIAGIDSSNLDPRLREVQIQVICDVDNPLLGARGAARVFAPQKGADAAQVEQLEAGLAQYAGQLEHFLGKDVRNIAGAGAAGGLGAGAIAFLNAELKPGAELVLELLKFDDALEGADLVITAEGQLDGQTAFGKAPAAVARHARAAGIPCIAIAGSLGEGANELDKIGITKVYTLCRDSVSVEDAMSNAAEYLRETAALATRSFCL</sequence>
<comment type="similarity">
    <text evidence="1 4">Belongs to the glycerate kinase type-1 family.</text>
</comment>
<dbReference type="SUPFAM" id="SSF110738">
    <property type="entry name" value="Glycerate kinase I"/>
    <property type="match status" value="1"/>
</dbReference>
<gene>
    <name evidence="5" type="ORF">DFR30_1923</name>
</gene>
<evidence type="ECO:0000313" key="6">
    <source>
        <dbReference type="Proteomes" id="UP000295707"/>
    </source>
</evidence>
<dbReference type="NCBIfam" id="TIGR00045">
    <property type="entry name" value="glycerate kinase"/>
    <property type="match status" value="1"/>
</dbReference>
<name>A0A4R1H9R1_9GAMM</name>
<dbReference type="GO" id="GO:0008887">
    <property type="term" value="F:glycerate kinase activity"/>
    <property type="evidence" value="ECO:0007669"/>
    <property type="project" value="UniProtKB-UniRule"/>
</dbReference>
<dbReference type="PIRSF" id="PIRSF006078">
    <property type="entry name" value="GlxK"/>
    <property type="match status" value="1"/>
</dbReference>
<dbReference type="Pfam" id="PF02595">
    <property type="entry name" value="Gly_kinase"/>
    <property type="match status" value="1"/>
</dbReference>
<protein>
    <submittedName>
        <fullName evidence="5">Glycerate kinase</fullName>
    </submittedName>
</protein>
<dbReference type="Gene3D" id="3.40.50.10350">
    <property type="entry name" value="Glycerate kinase, domain 1"/>
    <property type="match status" value="1"/>
</dbReference>
<dbReference type="GO" id="GO:0031388">
    <property type="term" value="P:organic acid phosphorylation"/>
    <property type="evidence" value="ECO:0007669"/>
    <property type="project" value="UniProtKB-UniRule"/>
</dbReference>
<keyword evidence="3 4" id="KW-0418">Kinase</keyword>
<evidence type="ECO:0000313" key="5">
    <source>
        <dbReference type="EMBL" id="TCK18644.1"/>
    </source>
</evidence>
<evidence type="ECO:0000256" key="3">
    <source>
        <dbReference type="ARBA" id="ARBA00022777"/>
    </source>
</evidence>
<evidence type="ECO:0000256" key="2">
    <source>
        <dbReference type="ARBA" id="ARBA00022679"/>
    </source>
</evidence>
<dbReference type="InterPro" id="IPR018197">
    <property type="entry name" value="Glycerate_kinase_RE-like"/>
</dbReference>
<dbReference type="InterPro" id="IPR004381">
    <property type="entry name" value="Glycerate_kinase"/>
</dbReference>
<keyword evidence="6" id="KW-1185">Reference proteome</keyword>
<evidence type="ECO:0000256" key="1">
    <source>
        <dbReference type="ARBA" id="ARBA00006284"/>
    </source>
</evidence>
<dbReference type="Gene3D" id="3.90.1510.10">
    <property type="entry name" value="Glycerate kinase, domain 2"/>
    <property type="match status" value="1"/>
</dbReference>
<dbReference type="EMBL" id="SMFX01000001">
    <property type="protein sequence ID" value="TCK18644.1"/>
    <property type="molecule type" value="Genomic_DNA"/>
</dbReference>
<keyword evidence="2 4" id="KW-0808">Transferase</keyword>
<dbReference type="InterPro" id="IPR036129">
    <property type="entry name" value="Glycerate_kinase_sf"/>
</dbReference>
<dbReference type="AlphaFoldDB" id="A0A4R1H9R1"/>
<dbReference type="PANTHER" id="PTHR21599:SF0">
    <property type="entry name" value="GLYCERATE KINASE"/>
    <property type="match status" value="1"/>
</dbReference>
<comment type="caution">
    <text evidence="5">The sequence shown here is derived from an EMBL/GenBank/DDBJ whole genome shotgun (WGS) entry which is preliminary data.</text>
</comment>
<evidence type="ECO:0000256" key="4">
    <source>
        <dbReference type="PIRNR" id="PIRNR006078"/>
    </source>
</evidence>
<dbReference type="OrthoDB" id="9774290at2"/>
<dbReference type="RefSeq" id="WP_132972626.1">
    <property type="nucleotide sequence ID" value="NZ_SMFX01000001.1"/>
</dbReference>
<organism evidence="5 6">
    <name type="scientific">Thiogranum longum</name>
    <dbReference type="NCBI Taxonomy" id="1537524"/>
    <lineage>
        <taxon>Bacteria</taxon>
        <taxon>Pseudomonadati</taxon>
        <taxon>Pseudomonadota</taxon>
        <taxon>Gammaproteobacteria</taxon>
        <taxon>Chromatiales</taxon>
        <taxon>Ectothiorhodospiraceae</taxon>
        <taxon>Thiogranum</taxon>
    </lineage>
</organism>
<dbReference type="PANTHER" id="PTHR21599">
    <property type="entry name" value="GLYCERATE KINASE"/>
    <property type="match status" value="1"/>
</dbReference>
<reference evidence="5 6" key="1">
    <citation type="submission" date="2019-03" db="EMBL/GenBank/DDBJ databases">
        <title>Genomic Encyclopedia of Type Strains, Phase IV (KMG-IV): sequencing the most valuable type-strain genomes for metagenomic binning, comparative biology and taxonomic classification.</title>
        <authorList>
            <person name="Goeker M."/>
        </authorList>
    </citation>
    <scope>NUCLEOTIDE SEQUENCE [LARGE SCALE GENOMIC DNA]</scope>
    <source>
        <strain evidence="5 6">DSM 19610</strain>
    </source>
</reference>